<accession>A0A4R5VKR0</accession>
<keyword evidence="1" id="KW-0812">Transmembrane</keyword>
<proteinExistence type="predicted"/>
<protein>
    <submittedName>
        <fullName evidence="2">Uncharacterized protein</fullName>
    </submittedName>
</protein>
<feature type="transmembrane region" description="Helical" evidence="1">
    <location>
        <begin position="12"/>
        <end position="32"/>
    </location>
</feature>
<keyword evidence="1" id="KW-0472">Membrane</keyword>
<comment type="caution">
    <text evidence="2">The sequence shown here is derived from an EMBL/GenBank/DDBJ whole genome shotgun (WGS) entry which is preliminary data.</text>
</comment>
<name>A0A4R5VKR0_9BURK</name>
<keyword evidence="1" id="KW-1133">Transmembrane helix</keyword>
<dbReference type="AlphaFoldDB" id="A0A4R5VKR0"/>
<feature type="transmembrane region" description="Helical" evidence="1">
    <location>
        <begin position="98"/>
        <end position="115"/>
    </location>
</feature>
<dbReference type="RefSeq" id="WP_133331555.1">
    <property type="nucleotide sequence ID" value="NZ_SMYL01000046.1"/>
</dbReference>
<evidence type="ECO:0000313" key="2">
    <source>
        <dbReference type="EMBL" id="TDK58562.1"/>
    </source>
</evidence>
<sequence length="210" mass="23589">MSILNQLKPASEPIYLLPLFGLIVWAILYLSWQVDLALIESPRTYTGFAAELFLSVILVYFFWRTALHKTLRDVLTCYGIVLFKFAVMWWALATLPSLLGWIGLVMLLLASTKITSVRCNYFTEGEALLYQERTVVEQAVAMPHYSFALATTSHSPSSATIKFQARSADICFDDIHGMESVKARLHKAMTTIVHPAEGGFSKVKHRNGVL</sequence>
<dbReference type="EMBL" id="SMYL01000046">
    <property type="protein sequence ID" value="TDK58562.1"/>
    <property type="molecule type" value="Genomic_DNA"/>
</dbReference>
<feature type="non-terminal residue" evidence="2">
    <location>
        <position position="210"/>
    </location>
</feature>
<reference evidence="2 3" key="1">
    <citation type="submission" date="2019-03" db="EMBL/GenBank/DDBJ databases">
        <title>Sapientia aquatica gen. nov., sp. nov., isolated from a crater lake.</title>
        <authorList>
            <person name="Felfoldi T."/>
            <person name="Szabo A."/>
            <person name="Toth E."/>
            <person name="Schumann P."/>
            <person name="Keki Z."/>
            <person name="Marialigeti K."/>
            <person name="Mathe I."/>
        </authorList>
    </citation>
    <scope>NUCLEOTIDE SEQUENCE [LARGE SCALE GENOMIC DNA]</scope>
    <source>
        <strain evidence="2 3">SA-152</strain>
    </source>
</reference>
<dbReference type="Proteomes" id="UP000294829">
    <property type="component" value="Unassembled WGS sequence"/>
</dbReference>
<evidence type="ECO:0000313" key="3">
    <source>
        <dbReference type="Proteomes" id="UP000294829"/>
    </source>
</evidence>
<keyword evidence="3" id="KW-1185">Reference proteome</keyword>
<gene>
    <name evidence="2" type="ORF">E2I14_19190</name>
</gene>
<evidence type="ECO:0000256" key="1">
    <source>
        <dbReference type="SAM" id="Phobius"/>
    </source>
</evidence>
<feature type="transmembrane region" description="Helical" evidence="1">
    <location>
        <begin position="44"/>
        <end position="63"/>
    </location>
</feature>
<organism evidence="2 3">
    <name type="scientific">Sapientia aquatica</name>
    <dbReference type="NCBI Taxonomy" id="1549640"/>
    <lineage>
        <taxon>Bacteria</taxon>
        <taxon>Pseudomonadati</taxon>
        <taxon>Pseudomonadota</taxon>
        <taxon>Betaproteobacteria</taxon>
        <taxon>Burkholderiales</taxon>
        <taxon>Oxalobacteraceae</taxon>
        <taxon>Sapientia</taxon>
    </lineage>
</organism>